<evidence type="ECO:0000259" key="3">
    <source>
        <dbReference type="Pfam" id="PF13439"/>
    </source>
</evidence>
<keyword evidence="1" id="KW-0328">Glycosyltransferase</keyword>
<proteinExistence type="predicted"/>
<evidence type="ECO:0000313" key="5">
    <source>
        <dbReference type="Proteomes" id="UP000199103"/>
    </source>
</evidence>
<dbReference type="PANTHER" id="PTHR46401">
    <property type="entry name" value="GLYCOSYLTRANSFERASE WBBK-RELATED"/>
    <property type="match status" value="1"/>
</dbReference>
<evidence type="ECO:0000313" key="4">
    <source>
        <dbReference type="EMBL" id="SDT20579.1"/>
    </source>
</evidence>
<reference evidence="4 5" key="1">
    <citation type="submission" date="2016-10" db="EMBL/GenBank/DDBJ databases">
        <authorList>
            <person name="de Groot N.N."/>
        </authorList>
    </citation>
    <scope>NUCLEOTIDE SEQUENCE [LARGE SCALE GENOMIC DNA]</scope>
    <source>
        <strain evidence="4 5">DSM 21800</strain>
    </source>
</reference>
<dbReference type="OrthoDB" id="9801609at2"/>
<keyword evidence="5" id="KW-1185">Reference proteome</keyword>
<gene>
    <name evidence="4" type="ORF">SAMN04489812_4571</name>
</gene>
<dbReference type="CDD" id="cd03809">
    <property type="entry name" value="GT4_MtfB-like"/>
    <property type="match status" value="1"/>
</dbReference>
<sequence length="375" mass="41481">MRLLVDCRYVRIGRHDGISRFTAGLVGALSKINCTPAGAPLEVELLISDRRQLDQLPTGLRWHLANDPTSPLEPLVGLRVRRIRPDVMFSPMQTVGSIGRDYRLLLTLHDLIYYRQRTPPPEFAAPIRLLWRLFHLAWWPQRLLLNRADRVITVSHTTERSIQRHRLTRRPVTVVSNAADPAPDGGRLPATRSLVYMGSFMPYKGVEVLVRAAEMLPGHTLHLMSKISSEQRERLTALAPHARLVFHNGADDDTYRRVLRGATALVSASRDEGFGIPLVEAMSVGTPVVVTDIPVFREVAGAAGQYVPIGDAAGFARAIRELDDPGEWETRSAAARRQAVTFSWEGSARALLEAVDAVAGTPSLPDNVTPLRAVS</sequence>
<dbReference type="RefSeq" id="WP_091527675.1">
    <property type="nucleotide sequence ID" value="NZ_LT629772.1"/>
</dbReference>
<organism evidence="4 5">
    <name type="scientific">Microlunatus soli</name>
    <dbReference type="NCBI Taxonomy" id="630515"/>
    <lineage>
        <taxon>Bacteria</taxon>
        <taxon>Bacillati</taxon>
        <taxon>Actinomycetota</taxon>
        <taxon>Actinomycetes</taxon>
        <taxon>Propionibacteriales</taxon>
        <taxon>Propionibacteriaceae</taxon>
        <taxon>Microlunatus</taxon>
    </lineage>
</organism>
<evidence type="ECO:0000256" key="1">
    <source>
        <dbReference type="ARBA" id="ARBA00022676"/>
    </source>
</evidence>
<dbReference type="GO" id="GO:0016757">
    <property type="term" value="F:glycosyltransferase activity"/>
    <property type="evidence" value="ECO:0007669"/>
    <property type="project" value="UniProtKB-KW"/>
</dbReference>
<feature type="domain" description="Glycosyltransferase subfamily 4-like N-terminal" evidence="3">
    <location>
        <begin position="75"/>
        <end position="181"/>
    </location>
</feature>
<dbReference type="Gene3D" id="3.40.50.2000">
    <property type="entry name" value="Glycogen Phosphorylase B"/>
    <property type="match status" value="2"/>
</dbReference>
<dbReference type="AlphaFoldDB" id="A0A1H1YH27"/>
<dbReference type="STRING" id="630515.SAMN04489812_4571"/>
<dbReference type="Pfam" id="PF13692">
    <property type="entry name" value="Glyco_trans_1_4"/>
    <property type="match status" value="1"/>
</dbReference>
<name>A0A1H1YH27_9ACTN</name>
<evidence type="ECO:0000256" key="2">
    <source>
        <dbReference type="ARBA" id="ARBA00022679"/>
    </source>
</evidence>
<keyword evidence="2 4" id="KW-0808">Transferase</keyword>
<accession>A0A1H1YH27</accession>
<dbReference type="PANTHER" id="PTHR46401:SF2">
    <property type="entry name" value="GLYCOSYLTRANSFERASE WBBK-RELATED"/>
    <property type="match status" value="1"/>
</dbReference>
<protein>
    <submittedName>
        <fullName evidence="4">Glycosyltransferase involved in cell wall bisynthesis</fullName>
    </submittedName>
</protein>
<dbReference type="EMBL" id="LT629772">
    <property type="protein sequence ID" value="SDT20579.1"/>
    <property type="molecule type" value="Genomic_DNA"/>
</dbReference>
<dbReference type="InterPro" id="IPR028098">
    <property type="entry name" value="Glyco_trans_4-like_N"/>
</dbReference>
<dbReference type="Proteomes" id="UP000199103">
    <property type="component" value="Chromosome I"/>
</dbReference>
<dbReference type="SUPFAM" id="SSF53756">
    <property type="entry name" value="UDP-Glycosyltransferase/glycogen phosphorylase"/>
    <property type="match status" value="1"/>
</dbReference>
<dbReference type="Pfam" id="PF13439">
    <property type="entry name" value="Glyco_transf_4"/>
    <property type="match status" value="1"/>
</dbReference>